<evidence type="ECO:0000313" key="21">
    <source>
        <dbReference type="Proteomes" id="UP000447393"/>
    </source>
</evidence>
<dbReference type="PANTHER" id="PTHR37822">
    <property type="entry name" value="SPORE PHOTOPRODUCT LYASE-RELATED"/>
    <property type="match status" value="1"/>
</dbReference>
<dbReference type="InterPro" id="IPR007197">
    <property type="entry name" value="rSAM"/>
</dbReference>
<evidence type="ECO:0000256" key="18">
    <source>
        <dbReference type="ARBA" id="ARBA00070153"/>
    </source>
</evidence>
<evidence type="ECO:0000256" key="4">
    <source>
        <dbReference type="ARBA" id="ARBA00022691"/>
    </source>
</evidence>
<evidence type="ECO:0000256" key="6">
    <source>
        <dbReference type="ARBA" id="ARBA00022763"/>
    </source>
</evidence>
<dbReference type="GO" id="GO:0003913">
    <property type="term" value="F:DNA photolyase activity"/>
    <property type="evidence" value="ECO:0007669"/>
    <property type="project" value="InterPro"/>
</dbReference>
<dbReference type="GO" id="GO:0006281">
    <property type="term" value="P:DNA repair"/>
    <property type="evidence" value="ECO:0007669"/>
    <property type="project" value="UniProtKB-KW"/>
</dbReference>
<dbReference type="Proteomes" id="UP000447393">
    <property type="component" value="Unassembled WGS sequence"/>
</dbReference>
<dbReference type="SUPFAM" id="SSF102114">
    <property type="entry name" value="Radical SAM enzymes"/>
    <property type="match status" value="1"/>
</dbReference>
<keyword evidence="8" id="KW-0408">Iron</keyword>
<dbReference type="Gene3D" id="3.80.30.30">
    <property type="match status" value="1"/>
</dbReference>
<proteinExistence type="inferred from homology"/>
<comment type="function">
    <text evidence="15">Involved in repair of UV radiation-induced DNA damage during spore germination. Can repair thymine dimer 5-thyminyl-5,6-dihydrothymine (known as spore photoproduct (SP)) by in situ monomerization of SP to two thymines.</text>
</comment>
<comment type="subunit">
    <text evidence="2">Monomer or homodimer.</text>
</comment>
<keyword evidence="10" id="KW-0238">DNA-binding</keyword>
<dbReference type="CDD" id="cd01335">
    <property type="entry name" value="Radical_SAM"/>
    <property type="match status" value="1"/>
</dbReference>
<evidence type="ECO:0000256" key="14">
    <source>
        <dbReference type="ARBA" id="ARBA00053032"/>
    </source>
</evidence>
<dbReference type="FunFam" id="3.40.50.12110:FF:000001">
    <property type="entry name" value="Spore photoproduct lyase"/>
    <property type="match status" value="1"/>
</dbReference>
<keyword evidence="9" id="KW-0411">Iron-sulfur</keyword>
<reference evidence="20 21" key="1">
    <citation type="submission" date="2019-11" db="EMBL/GenBank/DDBJ databases">
        <title>Genome sequences of 17 halophilic strains isolated from different environments.</title>
        <authorList>
            <person name="Furrow R.E."/>
        </authorList>
    </citation>
    <scope>NUCLEOTIDE SEQUENCE [LARGE SCALE GENOMIC DNA]</scope>
    <source>
        <strain evidence="20 21">22505_10_Sand</strain>
    </source>
</reference>
<dbReference type="Gene3D" id="3.40.50.12110">
    <property type="match status" value="1"/>
</dbReference>
<dbReference type="GO" id="GO:0030435">
    <property type="term" value="P:sporulation resulting in formation of a cellular spore"/>
    <property type="evidence" value="ECO:0007669"/>
    <property type="project" value="UniProtKB-KW"/>
</dbReference>
<dbReference type="NCBIfam" id="TIGR04070">
    <property type="entry name" value="photo_TT_lyase"/>
    <property type="match status" value="1"/>
</dbReference>
<evidence type="ECO:0000256" key="15">
    <source>
        <dbReference type="ARBA" id="ARBA00058962"/>
    </source>
</evidence>
<name>A0A845E725_9BACI</name>
<keyword evidence="3" id="KW-0004">4Fe-4S</keyword>
<dbReference type="GO" id="GO:0003677">
    <property type="term" value="F:DNA binding"/>
    <property type="evidence" value="ECO:0007669"/>
    <property type="project" value="UniProtKB-KW"/>
</dbReference>
<comment type="catalytic activity">
    <reaction evidence="13">
        <text>(5R)-5,6-dihydro-5-(thymidin-7-yl)thymidine in DNA = a thymidine dimer in DNA</text>
        <dbReference type="Rhea" id="RHEA:56132"/>
        <dbReference type="Rhea" id="RHEA-COMP:14387"/>
        <dbReference type="Rhea" id="RHEA-COMP:14449"/>
        <dbReference type="ChEBI" id="CHEBI:139518"/>
        <dbReference type="ChEBI" id="CHEBI:139519"/>
        <dbReference type="EC" id="4.1.99.14"/>
    </reaction>
</comment>
<comment type="cofactor">
    <cofactor evidence="1">
        <name>[4Fe-4S] cluster</name>
        <dbReference type="ChEBI" id="CHEBI:49883"/>
    </cofactor>
</comment>
<keyword evidence="6" id="KW-0227">DNA damage</keyword>
<dbReference type="SFLD" id="SFLDF00292">
    <property type="entry name" value="spore_photoproduct_lyase_1"/>
    <property type="match status" value="1"/>
</dbReference>
<protein>
    <recommendedName>
        <fullName evidence="18">Spore photoproduct lyase</fullName>
        <ecNumber evidence="17">4.1.99.14</ecNumber>
    </recommendedName>
</protein>
<evidence type="ECO:0000256" key="3">
    <source>
        <dbReference type="ARBA" id="ARBA00022485"/>
    </source>
</evidence>
<evidence type="ECO:0000259" key="19">
    <source>
        <dbReference type="PROSITE" id="PS51918"/>
    </source>
</evidence>
<evidence type="ECO:0000256" key="1">
    <source>
        <dbReference type="ARBA" id="ARBA00001966"/>
    </source>
</evidence>
<evidence type="ECO:0000313" key="20">
    <source>
        <dbReference type="EMBL" id="MYL50702.1"/>
    </source>
</evidence>
<comment type="cofactor">
    <cofactor evidence="14">
        <name>S-adenosyl-L-methionine</name>
        <dbReference type="ChEBI" id="CHEBI:59789"/>
    </cofactor>
</comment>
<comment type="similarity">
    <text evidence="16">Belongs to the radical SAM superfamily. SPL family.</text>
</comment>
<dbReference type="GO" id="GO:0051539">
    <property type="term" value="F:4 iron, 4 sulfur cluster binding"/>
    <property type="evidence" value="ECO:0007669"/>
    <property type="project" value="UniProtKB-KW"/>
</dbReference>
<dbReference type="InterPro" id="IPR058240">
    <property type="entry name" value="rSAM_sf"/>
</dbReference>
<comment type="caution">
    <text evidence="20">The sequence shown here is derived from an EMBL/GenBank/DDBJ whole genome shotgun (WGS) entry which is preliminary data.</text>
</comment>
<evidence type="ECO:0000256" key="16">
    <source>
        <dbReference type="ARBA" id="ARBA00060787"/>
    </source>
</evidence>
<evidence type="ECO:0000256" key="8">
    <source>
        <dbReference type="ARBA" id="ARBA00023004"/>
    </source>
</evidence>
<organism evidence="20 21">
    <name type="scientific">Halobacillus litoralis</name>
    <dbReference type="NCBI Taxonomy" id="45668"/>
    <lineage>
        <taxon>Bacteria</taxon>
        <taxon>Bacillati</taxon>
        <taxon>Bacillota</taxon>
        <taxon>Bacilli</taxon>
        <taxon>Bacillales</taxon>
        <taxon>Bacillaceae</taxon>
        <taxon>Halobacillus</taxon>
    </lineage>
</organism>
<dbReference type="InterPro" id="IPR023897">
    <property type="entry name" value="SPL_firmicutes"/>
</dbReference>
<evidence type="ECO:0000256" key="10">
    <source>
        <dbReference type="ARBA" id="ARBA00023125"/>
    </source>
</evidence>
<dbReference type="PANTHER" id="PTHR37822:SF2">
    <property type="entry name" value="SPORE PHOTOPRODUCT LYASE"/>
    <property type="match status" value="1"/>
</dbReference>
<dbReference type="InterPro" id="IPR049539">
    <property type="entry name" value="SPL"/>
</dbReference>
<dbReference type="PROSITE" id="PS51918">
    <property type="entry name" value="RADICAL_SAM"/>
    <property type="match status" value="1"/>
</dbReference>
<dbReference type="GO" id="GO:0042601">
    <property type="term" value="C:endospore-forming forespore"/>
    <property type="evidence" value="ECO:0007669"/>
    <property type="project" value="InterPro"/>
</dbReference>
<feature type="domain" description="Radical SAM core" evidence="19">
    <location>
        <begin position="77"/>
        <end position="305"/>
    </location>
</feature>
<dbReference type="OrthoDB" id="9787095at2"/>
<dbReference type="Pfam" id="PF20903">
    <property type="entry name" value="SPL"/>
    <property type="match status" value="1"/>
</dbReference>
<evidence type="ECO:0000256" key="11">
    <source>
        <dbReference type="ARBA" id="ARBA00023204"/>
    </source>
</evidence>
<evidence type="ECO:0000256" key="13">
    <source>
        <dbReference type="ARBA" id="ARBA00050702"/>
    </source>
</evidence>
<keyword evidence="4" id="KW-0949">S-adenosyl-L-methionine</keyword>
<dbReference type="RefSeq" id="WP_160916479.1">
    <property type="nucleotide sequence ID" value="NZ_WMEZ01000006.1"/>
</dbReference>
<dbReference type="SFLD" id="SFLDG01079">
    <property type="entry name" value="spore_photoproduct_lyase_like"/>
    <property type="match status" value="1"/>
</dbReference>
<evidence type="ECO:0000256" key="9">
    <source>
        <dbReference type="ARBA" id="ARBA00023014"/>
    </source>
</evidence>
<dbReference type="EMBL" id="WMEZ01000006">
    <property type="protein sequence ID" value="MYL50702.1"/>
    <property type="molecule type" value="Genomic_DNA"/>
</dbReference>
<dbReference type="FunFam" id="3.80.30.30:FF:000001">
    <property type="entry name" value="Spore photoproduct lyase"/>
    <property type="match status" value="1"/>
</dbReference>
<dbReference type="EC" id="4.1.99.14" evidence="17"/>
<evidence type="ECO:0000256" key="2">
    <source>
        <dbReference type="ARBA" id="ARBA00011852"/>
    </source>
</evidence>
<evidence type="ECO:0000256" key="12">
    <source>
        <dbReference type="ARBA" id="ARBA00023239"/>
    </source>
</evidence>
<dbReference type="SFLD" id="SFLDS00029">
    <property type="entry name" value="Radical_SAM"/>
    <property type="match status" value="1"/>
</dbReference>
<keyword evidence="5" id="KW-0479">Metal-binding</keyword>
<dbReference type="GO" id="GO:1904047">
    <property type="term" value="F:S-adenosyl-L-methionine binding"/>
    <property type="evidence" value="ECO:0007669"/>
    <property type="project" value="InterPro"/>
</dbReference>
<evidence type="ECO:0000256" key="17">
    <source>
        <dbReference type="ARBA" id="ARBA00066797"/>
    </source>
</evidence>
<dbReference type="InterPro" id="IPR034560">
    <property type="entry name" value="SPL_Bacilli"/>
</dbReference>
<keyword evidence="12 20" id="KW-0456">Lyase</keyword>
<evidence type="ECO:0000256" key="7">
    <source>
        <dbReference type="ARBA" id="ARBA00022969"/>
    </source>
</evidence>
<gene>
    <name evidence="20" type="primary">splB</name>
    <name evidence="20" type="ORF">GLV98_14495</name>
</gene>
<accession>A0A845E725</accession>
<keyword evidence="11" id="KW-0234">DNA repair</keyword>
<evidence type="ECO:0000256" key="5">
    <source>
        <dbReference type="ARBA" id="ARBA00022723"/>
    </source>
</evidence>
<keyword evidence="7" id="KW-0749">Sporulation</keyword>
<sequence>MVKPFMPELVYIEPRALEYPLGRELKEKFEGLGIEIRETTSHNQVRNLPGENDFQKYRMAKSTLVVGVRKTLKFDTSKPSAEYAIPLATGCMGHCHYCYLQTTMGSKPYIRTYVNIDEVFDAAEQYMKERAPEETRFEASCTSDIVGVDHLTHSLKRAIEYFGESEHGRLRFVTKFAHVDHLLDAKHNGRTRFRFSMNADYVIKYLEPGTSRLDERIEAAAKVAKAGYPLGFIIAPIYLYEDWKEGYRILFEKLQDKLPDYATKDLTFELIQHRFTKPAKRVIQKNYPMTKLEMDEEKRKYKWGKYGIGKYVYQKDEQEEMKIVLGGYINQYFPEASLEYFT</sequence>
<dbReference type="GO" id="GO:0046872">
    <property type="term" value="F:metal ion binding"/>
    <property type="evidence" value="ECO:0007669"/>
    <property type="project" value="UniProtKB-KW"/>
</dbReference>
<dbReference type="AlphaFoldDB" id="A0A845E725"/>